<keyword evidence="2" id="KW-0472">Membrane</keyword>
<dbReference type="Pfam" id="PF11807">
    <property type="entry name" value="UstYa"/>
    <property type="match status" value="1"/>
</dbReference>
<dbReference type="GO" id="GO:0043386">
    <property type="term" value="P:mycotoxin biosynthetic process"/>
    <property type="evidence" value="ECO:0007669"/>
    <property type="project" value="InterPro"/>
</dbReference>
<evidence type="ECO:0000313" key="3">
    <source>
        <dbReference type="EMBL" id="RDW59104.1"/>
    </source>
</evidence>
<dbReference type="EMBL" id="PDLN01000020">
    <property type="protein sequence ID" value="RDW59104.1"/>
    <property type="molecule type" value="Genomic_DNA"/>
</dbReference>
<dbReference type="OrthoDB" id="3687641at2759"/>
<evidence type="ECO:0000256" key="1">
    <source>
        <dbReference type="ARBA" id="ARBA00035112"/>
    </source>
</evidence>
<comment type="similarity">
    <text evidence="1">Belongs to the ustYa family.</text>
</comment>
<gene>
    <name evidence="3" type="ORF">BP5796_12028</name>
</gene>
<organism evidence="3 4">
    <name type="scientific">Coleophoma crateriformis</name>
    <dbReference type="NCBI Taxonomy" id="565419"/>
    <lineage>
        <taxon>Eukaryota</taxon>
        <taxon>Fungi</taxon>
        <taxon>Dikarya</taxon>
        <taxon>Ascomycota</taxon>
        <taxon>Pezizomycotina</taxon>
        <taxon>Leotiomycetes</taxon>
        <taxon>Helotiales</taxon>
        <taxon>Dermateaceae</taxon>
        <taxon>Coleophoma</taxon>
    </lineage>
</organism>
<dbReference type="Proteomes" id="UP000256328">
    <property type="component" value="Unassembled WGS sequence"/>
</dbReference>
<comment type="caution">
    <text evidence="3">The sequence shown here is derived from an EMBL/GenBank/DDBJ whole genome shotgun (WGS) entry which is preliminary data.</text>
</comment>
<keyword evidence="2" id="KW-0812">Transmembrane</keyword>
<proteinExistence type="inferred from homology"/>
<keyword evidence="2" id="KW-1133">Transmembrane helix</keyword>
<dbReference type="AlphaFoldDB" id="A0A3D8QCC5"/>
<reference evidence="3 4" key="1">
    <citation type="journal article" date="2018" name="IMA Fungus">
        <title>IMA Genome-F 9: Draft genome sequence of Annulohypoxylon stygium, Aspergillus mulundensis, Berkeleyomyces basicola (syn. Thielaviopsis basicola), Ceratocystis smalleyi, two Cercospora beticola strains, Coleophoma cylindrospora, Fusarium fracticaudum, Phialophora cf. hyalina, and Morchella septimelata.</title>
        <authorList>
            <person name="Wingfield B.D."/>
            <person name="Bills G.F."/>
            <person name="Dong Y."/>
            <person name="Huang W."/>
            <person name="Nel W.J."/>
            <person name="Swalarsk-Parry B.S."/>
            <person name="Vaghefi N."/>
            <person name="Wilken P.M."/>
            <person name="An Z."/>
            <person name="de Beer Z.W."/>
            <person name="De Vos L."/>
            <person name="Chen L."/>
            <person name="Duong T.A."/>
            <person name="Gao Y."/>
            <person name="Hammerbacher A."/>
            <person name="Kikkert J.R."/>
            <person name="Li Y."/>
            <person name="Li H."/>
            <person name="Li K."/>
            <person name="Li Q."/>
            <person name="Liu X."/>
            <person name="Ma X."/>
            <person name="Naidoo K."/>
            <person name="Pethybridge S.J."/>
            <person name="Sun J."/>
            <person name="Steenkamp E.T."/>
            <person name="van der Nest M.A."/>
            <person name="van Wyk S."/>
            <person name="Wingfield M.J."/>
            <person name="Xiong C."/>
            <person name="Yue Q."/>
            <person name="Zhang X."/>
        </authorList>
    </citation>
    <scope>NUCLEOTIDE SEQUENCE [LARGE SCALE GENOMIC DNA]</scope>
    <source>
        <strain evidence="3 4">BP5796</strain>
    </source>
</reference>
<accession>A0A3D8QCC5</accession>
<protein>
    <submittedName>
        <fullName evidence="3">Uncharacterized protein</fullName>
    </submittedName>
</protein>
<evidence type="ECO:0000256" key="2">
    <source>
        <dbReference type="SAM" id="Phobius"/>
    </source>
</evidence>
<dbReference type="InterPro" id="IPR021765">
    <property type="entry name" value="UstYa-like"/>
</dbReference>
<feature type="transmembrane region" description="Helical" evidence="2">
    <location>
        <begin position="50"/>
        <end position="73"/>
    </location>
</feature>
<keyword evidence="4" id="KW-1185">Reference proteome</keyword>
<name>A0A3D8QCC5_9HELO</name>
<evidence type="ECO:0000313" key="4">
    <source>
        <dbReference type="Proteomes" id="UP000256328"/>
    </source>
</evidence>
<sequence length="187" mass="20793">MPTKDATKPYISAPRFNDGSDDVYDQEEASMIEKYSAPNSRKATGNLRSMAAVVGVLLIASLAGSAIQLWWAIFDAQDLDAVSVNHTSEYWSPIMDDIKIRYESVRFNGSFIHKSIYQQSAGPEVDKAWSDLGIDCKRNQDHYLTIADSASPYCDCPRSPRNGSWHGPVIGQEYDTPNPSVECRLLP</sequence>